<keyword evidence="1" id="KW-0472">Membrane</keyword>
<keyword evidence="1" id="KW-1133">Transmembrane helix</keyword>
<keyword evidence="4" id="KW-1185">Reference proteome</keyword>
<evidence type="ECO:0000313" key="3">
    <source>
        <dbReference type="EMBL" id="KUG58201.1"/>
    </source>
</evidence>
<dbReference type="EMBL" id="LQBM01000004">
    <property type="protein sequence ID" value="KUG58201.1"/>
    <property type="molecule type" value="Genomic_DNA"/>
</dbReference>
<dbReference type="AlphaFoldDB" id="A0A0W8IE20"/>
<name>A0A0W8IE20_9MICC</name>
<dbReference type="Gene3D" id="3.40.50.1110">
    <property type="entry name" value="SGNH hydrolase"/>
    <property type="match status" value="1"/>
</dbReference>
<dbReference type="Proteomes" id="UP000054023">
    <property type="component" value="Unassembled WGS sequence"/>
</dbReference>
<dbReference type="InterPro" id="IPR051532">
    <property type="entry name" value="Ester_Hydrolysis_Enzymes"/>
</dbReference>
<dbReference type="OrthoDB" id="3239155at2"/>
<comment type="caution">
    <text evidence="3">The sequence shown here is derived from an EMBL/GenBank/DDBJ whole genome shotgun (WGS) entry which is preliminary data.</text>
</comment>
<feature type="transmembrane region" description="Helical" evidence="1">
    <location>
        <begin position="45"/>
        <end position="67"/>
    </location>
</feature>
<proteinExistence type="predicted"/>
<organism evidence="3 4">
    <name type="scientific">Nesterenkonia jeotgali</name>
    <dbReference type="NCBI Taxonomy" id="317018"/>
    <lineage>
        <taxon>Bacteria</taxon>
        <taxon>Bacillati</taxon>
        <taxon>Actinomycetota</taxon>
        <taxon>Actinomycetes</taxon>
        <taxon>Micrococcales</taxon>
        <taxon>Micrococcaceae</taxon>
        <taxon>Nesterenkonia</taxon>
    </lineage>
</organism>
<evidence type="ECO:0000256" key="1">
    <source>
        <dbReference type="SAM" id="Phobius"/>
    </source>
</evidence>
<reference evidence="4" key="1">
    <citation type="submission" date="2015-12" db="EMBL/GenBank/DDBJ databases">
        <authorList>
            <person name="Nair G.R."/>
            <person name="Kaur G."/>
            <person name="Mayilraj S."/>
        </authorList>
    </citation>
    <scope>NUCLEOTIDE SEQUENCE [LARGE SCALE GENOMIC DNA]</scope>
    <source>
        <strain evidence="4">CD08_7</strain>
    </source>
</reference>
<gene>
    <name evidence="3" type="ORF">AVL63_06970</name>
</gene>
<sequence length="267" mass="27899">MIRSQLPGSSSEEPGSCVCGQVIRTGCDSLAPVNQQRRTRSTSRVVTSVSVLLLAIGVCALLVILAVTREPEAAAQAPAVAEDGGVVVVGDSHTQANSPDFGAGQIGNGSWVSTLLAQGHIFAGGWAVTGATTDLQAQSFHGVTGADTLILLTGTNDLAQGIPFQQTASSLDAIVTKAPTDRVVALAIPPLDREFRPTSSQYNESLQGFARERGWEYFDGFEFVRSPDGGFREGMTYDGIHLTPEAQQQFGEAVADYLDGEGAAAGD</sequence>
<evidence type="ECO:0000259" key="2">
    <source>
        <dbReference type="Pfam" id="PF13472"/>
    </source>
</evidence>
<dbReference type="STRING" id="317018.AVL63_06970"/>
<accession>A0A0W8IE20</accession>
<dbReference type="InterPro" id="IPR036514">
    <property type="entry name" value="SGNH_hydro_sf"/>
</dbReference>
<dbReference type="PANTHER" id="PTHR30383">
    <property type="entry name" value="THIOESTERASE 1/PROTEASE 1/LYSOPHOSPHOLIPASE L1"/>
    <property type="match status" value="1"/>
</dbReference>
<evidence type="ECO:0000313" key="4">
    <source>
        <dbReference type="Proteomes" id="UP000054023"/>
    </source>
</evidence>
<protein>
    <recommendedName>
        <fullName evidence="2">SGNH hydrolase-type esterase domain-containing protein</fullName>
    </recommendedName>
</protein>
<keyword evidence="1" id="KW-0812">Transmembrane</keyword>
<feature type="domain" description="SGNH hydrolase-type esterase" evidence="2">
    <location>
        <begin position="88"/>
        <end position="248"/>
    </location>
</feature>
<dbReference type="Pfam" id="PF13472">
    <property type="entry name" value="Lipase_GDSL_2"/>
    <property type="match status" value="1"/>
</dbReference>
<dbReference type="SUPFAM" id="SSF52266">
    <property type="entry name" value="SGNH hydrolase"/>
    <property type="match status" value="1"/>
</dbReference>
<dbReference type="InterPro" id="IPR013830">
    <property type="entry name" value="SGNH_hydro"/>
</dbReference>
<dbReference type="CDD" id="cd00229">
    <property type="entry name" value="SGNH_hydrolase"/>
    <property type="match status" value="1"/>
</dbReference>